<organism evidence="3 4">
    <name type="scientific">Litorivivens lipolytica</name>
    <dbReference type="NCBI Taxonomy" id="1524264"/>
    <lineage>
        <taxon>Bacteria</taxon>
        <taxon>Pseudomonadati</taxon>
        <taxon>Pseudomonadota</taxon>
        <taxon>Gammaproteobacteria</taxon>
        <taxon>Litorivivens</taxon>
    </lineage>
</organism>
<dbReference type="GO" id="GO:0009166">
    <property type="term" value="P:nucleotide catabolic process"/>
    <property type="evidence" value="ECO:0007669"/>
    <property type="project" value="InterPro"/>
</dbReference>
<evidence type="ECO:0000313" key="4">
    <source>
        <dbReference type="Proteomes" id="UP000537130"/>
    </source>
</evidence>
<dbReference type="Pfam" id="PF00149">
    <property type="entry name" value="Metallophos"/>
    <property type="match status" value="1"/>
</dbReference>
<dbReference type="SUPFAM" id="SSF49899">
    <property type="entry name" value="Concanavalin A-like lectins/glucanases"/>
    <property type="match status" value="1"/>
</dbReference>
<dbReference type="Gene3D" id="2.60.120.200">
    <property type="match status" value="1"/>
</dbReference>
<dbReference type="AlphaFoldDB" id="A0A7W4W4K4"/>
<feature type="compositionally biased region" description="Polar residues" evidence="1">
    <location>
        <begin position="666"/>
        <end position="683"/>
    </location>
</feature>
<dbReference type="PROSITE" id="PS51257">
    <property type="entry name" value="PROKAR_LIPOPROTEIN"/>
    <property type="match status" value="1"/>
</dbReference>
<keyword evidence="3" id="KW-0378">Hydrolase</keyword>
<name>A0A7W4W4K4_9GAMM</name>
<accession>A0A7W4W4K4</accession>
<dbReference type="InterPro" id="IPR006179">
    <property type="entry name" value="5_nucleotidase/apyrase"/>
</dbReference>
<dbReference type="SUPFAM" id="SSF56300">
    <property type="entry name" value="Metallo-dependent phosphatases"/>
    <property type="match status" value="1"/>
</dbReference>
<dbReference type="Gene3D" id="3.60.21.10">
    <property type="match status" value="1"/>
</dbReference>
<dbReference type="EMBL" id="JACHWY010000001">
    <property type="protein sequence ID" value="MBB3046784.1"/>
    <property type="molecule type" value="Genomic_DNA"/>
</dbReference>
<reference evidence="3 4" key="1">
    <citation type="submission" date="2020-08" db="EMBL/GenBank/DDBJ databases">
        <title>Genomic Encyclopedia of Type Strains, Phase III (KMG-III): the genomes of soil and plant-associated and newly described type strains.</title>
        <authorList>
            <person name="Whitman W."/>
        </authorList>
    </citation>
    <scope>NUCLEOTIDE SEQUENCE [LARGE SCALE GENOMIC DNA]</scope>
    <source>
        <strain evidence="3 4">CECT 8654</strain>
    </source>
</reference>
<evidence type="ECO:0000259" key="2">
    <source>
        <dbReference type="Pfam" id="PF00149"/>
    </source>
</evidence>
<protein>
    <submittedName>
        <fullName evidence="3">Putative MPP superfamily phosphohydrolase</fullName>
    </submittedName>
</protein>
<gene>
    <name evidence="3" type="ORF">FHR99_001020</name>
</gene>
<dbReference type="GO" id="GO:0008768">
    <property type="term" value="F:UDP-sugar diphosphatase activity"/>
    <property type="evidence" value="ECO:0007669"/>
    <property type="project" value="TreeGrafter"/>
</dbReference>
<dbReference type="InterPro" id="IPR004843">
    <property type="entry name" value="Calcineurin-like_PHP"/>
</dbReference>
<comment type="caution">
    <text evidence="3">The sequence shown here is derived from an EMBL/GenBank/DDBJ whole genome shotgun (WGS) entry which is preliminary data.</text>
</comment>
<dbReference type="GO" id="GO:0030288">
    <property type="term" value="C:outer membrane-bounded periplasmic space"/>
    <property type="evidence" value="ECO:0007669"/>
    <property type="project" value="TreeGrafter"/>
</dbReference>
<dbReference type="RefSeq" id="WP_183409454.1">
    <property type="nucleotide sequence ID" value="NZ_JACHWY010000001.1"/>
</dbReference>
<dbReference type="PANTHER" id="PTHR11575">
    <property type="entry name" value="5'-NUCLEOTIDASE-RELATED"/>
    <property type="match status" value="1"/>
</dbReference>
<feature type="domain" description="Calcineurin-like phosphoesterase" evidence="2">
    <location>
        <begin position="187"/>
        <end position="399"/>
    </location>
</feature>
<evidence type="ECO:0000313" key="3">
    <source>
        <dbReference type="EMBL" id="MBB3046784.1"/>
    </source>
</evidence>
<dbReference type="InterPro" id="IPR029052">
    <property type="entry name" value="Metallo-depent_PP-like"/>
</dbReference>
<dbReference type="InterPro" id="IPR013320">
    <property type="entry name" value="ConA-like_dom_sf"/>
</dbReference>
<dbReference type="Proteomes" id="UP000537130">
    <property type="component" value="Unassembled WGS sequence"/>
</dbReference>
<keyword evidence="4" id="KW-1185">Reference proteome</keyword>
<dbReference type="PANTHER" id="PTHR11575:SF23">
    <property type="entry name" value="5-NUCLEOTIDASE FAMILY PROTEIN"/>
    <property type="match status" value="1"/>
</dbReference>
<feature type="region of interest" description="Disordered" evidence="1">
    <location>
        <begin position="664"/>
        <end position="686"/>
    </location>
</feature>
<proteinExistence type="predicted"/>
<sequence length="894" mass="98402">MPSIRTWCLYSVIVLISACNGGGGGSDDAPPSPASMEDIPETTLEPELPADQEDLSRVYSVVANQQVTLNFADGATLKIPRTALSQNQTLTLDIIDSESGRSYRILPEGLPFRSPAQLTLPVSGKKTVIAQRENGTLTPLLSSVLEQTQAVASLIESGDYLLVERPVAQVSRQIGPACNPDATEQELRFVHVADLHARYGSPDKLFSRIKAYHNRAVQEQPYTLFTNGGDDFEKGSVAELRSEGTASVAVTKAMKFDVRVVGNHEFAWGADTLIDYANDDHAQVIASNSHHHDREGETPFNANAFSVIQVGCLKVGFFGMSSPPWNELDEPIYQSPIPDFVPEIRMNWHWEQIARGVVDQYSDQVDMLVMLSHLGVGSDEDLLRSFPEIDIALGGHTHGGTDFTQLSSGNIVLQPDFFAQGLSDLKLTYSLTDRSLSSATVEHVDVFELRDTDAEVEQFIADIMTEYAGEAYTEIALADAPLSKTELAQLAAKAALFHHGADAALLDPEQVVKPWVQGSVNQTHFVRAYPVERQPSDTPGFKAFYRISVSQADFAAMQAAQPTWVVETRDGALPDPLTLIVQKGPAWNIPLFFNNLAQPEYTFLSEVWESLDQYARHRTTNCLYLDSDRTLSSCTPDTVTTTWQFNNALQPFLADSGPSGLGYYRGSSSASPENETRFESASNLGVPLPEGVDSGIMAFPDYSPREGLKLTPNVPTNGSFNGIDKLAEYSVVMDIYWPKAAEQTYRAFLQTSVDNSDDADGFFEGVENGGVGISTSRSGYFGDAFTDTWHRVGIVFYTHEEHGLFKVYIDGKLVGSKRPGQIGERWAISDALLLLTDNNYETEDGYLNALLFSGRALTDNEMEQLGATQQELRLQLPTEVLQRRVRQHQSQPTF</sequence>
<dbReference type="GO" id="GO:0008253">
    <property type="term" value="F:5'-nucleotidase activity"/>
    <property type="evidence" value="ECO:0007669"/>
    <property type="project" value="TreeGrafter"/>
</dbReference>
<evidence type="ECO:0000256" key="1">
    <source>
        <dbReference type="SAM" id="MobiDB-lite"/>
    </source>
</evidence>